<reference evidence="2 3" key="1">
    <citation type="submission" date="2018-11" db="EMBL/GenBank/DDBJ databases">
        <authorList>
            <person name="Mardanov A.V."/>
            <person name="Ravin N.V."/>
            <person name="Dedysh S.N."/>
        </authorList>
    </citation>
    <scope>NUCLEOTIDE SEQUENCE [LARGE SCALE GENOMIC DNA]</scope>
    <source>
        <strain evidence="2 3">AF10</strain>
    </source>
</reference>
<name>A0A4Q0SVN8_9BACT</name>
<keyword evidence="3" id="KW-1185">Reference proteome</keyword>
<organism evidence="2 3">
    <name type="scientific">Granulicella sibirica</name>
    <dbReference type="NCBI Taxonomy" id="2479048"/>
    <lineage>
        <taxon>Bacteria</taxon>
        <taxon>Pseudomonadati</taxon>
        <taxon>Acidobacteriota</taxon>
        <taxon>Terriglobia</taxon>
        <taxon>Terriglobales</taxon>
        <taxon>Acidobacteriaceae</taxon>
        <taxon>Granulicella</taxon>
    </lineage>
</organism>
<feature type="compositionally biased region" description="Polar residues" evidence="1">
    <location>
        <begin position="43"/>
        <end position="56"/>
    </location>
</feature>
<evidence type="ECO:0000313" key="2">
    <source>
        <dbReference type="EMBL" id="RXH55155.1"/>
    </source>
</evidence>
<reference evidence="3" key="2">
    <citation type="submission" date="2019-02" db="EMBL/GenBank/DDBJ databases">
        <title>Granulicella sibirica sp. nov., a psychrotolerant acidobacterium isolated from an organic soil layer in forested tundra, West Siberia.</title>
        <authorList>
            <person name="Oshkin I.Y."/>
            <person name="Kulichevskaya I.S."/>
            <person name="Rijpstra W.I.C."/>
            <person name="Sinninghe Damste J.S."/>
            <person name="Rakitin A.L."/>
            <person name="Ravin N.V."/>
            <person name="Dedysh S.N."/>
        </authorList>
    </citation>
    <scope>NUCLEOTIDE SEQUENCE [LARGE SCALE GENOMIC DNA]</scope>
    <source>
        <strain evidence="3">AF10</strain>
    </source>
</reference>
<gene>
    <name evidence="2" type="ORF">GRAN_4259</name>
</gene>
<protein>
    <recommendedName>
        <fullName evidence="4">Glycosyl hydrolase family 32 N-terminal domain-containing protein</fullName>
    </recommendedName>
</protein>
<proteinExistence type="predicted"/>
<comment type="caution">
    <text evidence="2">The sequence shown here is derived from an EMBL/GenBank/DDBJ whole genome shotgun (WGS) entry which is preliminary data.</text>
</comment>
<feature type="region of interest" description="Disordered" evidence="1">
    <location>
        <begin position="38"/>
        <end position="74"/>
    </location>
</feature>
<evidence type="ECO:0008006" key="4">
    <source>
        <dbReference type="Google" id="ProtNLM"/>
    </source>
</evidence>
<dbReference type="Proteomes" id="UP000289437">
    <property type="component" value="Unassembled WGS sequence"/>
</dbReference>
<evidence type="ECO:0000256" key="1">
    <source>
        <dbReference type="SAM" id="MobiDB-lite"/>
    </source>
</evidence>
<evidence type="ECO:0000313" key="3">
    <source>
        <dbReference type="Proteomes" id="UP000289437"/>
    </source>
</evidence>
<dbReference type="EMBL" id="RDSM01000003">
    <property type="protein sequence ID" value="RXH55155.1"/>
    <property type="molecule type" value="Genomic_DNA"/>
</dbReference>
<sequence length="362" mass="38731">MTDTFDWPDTPLGVIKTGAGYEFFGSDGGFHSQQTWEGEEVGNNKSGSVVATSGTLDNPLGSGDPREVSISPNPDPAVNPNYSSYGYMGGGPVFQIPEGMPHSGSLLVTYHAELPNDSLYAALGLAASSDHGRHWTDLGEVVRLNQAYAVGLDGFEIGDGPLVLSPDHKYFYLYFPDWLANGTLHTANATGASTTTNVSVARAPVGSVLEAAFGPEPRWSFDQGEATLARPHTVPFEKLYGGGWKLQPGLGGASTDLSAKSVYSGYIDIHFNTDIQRYIMIISNDTNFAYAESVDALHWTLPVLLGNFETIAAYPTAVGLGDDPHVLGRQFYVYFTHLPTDGTGWTNGSLQRLTLTCASGPH</sequence>
<accession>A0A4Q0SVN8</accession>
<dbReference type="AlphaFoldDB" id="A0A4Q0SVN8"/>